<evidence type="ECO:0000313" key="2">
    <source>
        <dbReference type="Proteomes" id="UP000183613"/>
    </source>
</evidence>
<accession>A0A0J6J9Z5</accession>
<dbReference type="PATRIC" id="fig|882211.3.peg.175"/>
<evidence type="ECO:0000313" key="1">
    <source>
        <dbReference type="EMBL" id="SEE92974.1"/>
    </source>
</evidence>
<protein>
    <submittedName>
        <fullName evidence="1">Uncharacterized protein</fullName>
    </submittedName>
</protein>
<organism evidence="1 2">
    <name type="scientific">Pseudomonas deceptionensis</name>
    <dbReference type="NCBI Taxonomy" id="882211"/>
    <lineage>
        <taxon>Bacteria</taxon>
        <taxon>Pseudomonadati</taxon>
        <taxon>Pseudomonadota</taxon>
        <taxon>Gammaproteobacteria</taxon>
        <taxon>Pseudomonadales</taxon>
        <taxon>Pseudomonadaceae</taxon>
        <taxon>Pseudomonas</taxon>
    </lineage>
</organism>
<comment type="caution">
    <text evidence="1">The sequence shown here is derived from an EMBL/GenBank/DDBJ whole genome shotgun (WGS) entry which is preliminary data.</text>
</comment>
<dbReference type="EMBL" id="FNUD01000002">
    <property type="protein sequence ID" value="SEE92974.1"/>
    <property type="molecule type" value="Genomic_DNA"/>
</dbReference>
<reference evidence="1" key="1">
    <citation type="submission" date="2016-10" db="EMBL/GenBank/DDBJ databases">
        <authorList>
            <person name="Varghese N."/>
            <person name="Submissions S."/>
        </authorList>
    </citation>
    <scope>NUCLEOTIDE SEQUENCE [LARGE SCALE GENOMIC DNA]</scope>
    <source>
        <strain evidence="1">LMG 25555</strain>
    </source>
</reference>
<proteinExistence type="predicted"/>
<dbReference type="RefSeq" id="WP_048358144.1">
    <property type="nucleotide sequence ID" value="NZ_FNUD01000002.1"/>
</dbReference>
<gene>
    <name evidence="1" type="ORF">SAMN04489800_2895</name>
</gene>
<name>A0A0J6J9Z5_PSEDM</name>
<dbReference type="Proteomes" id="UP000183613">
    <property type="component" value="Unassembled WGS sequence"/>
</dbReference>
<sequence>MKTINTHDLTNSLTNKRIASSAESDNLISRIQDERISIYWEYEGGCHIERYGGESEPIDTAYGYTILEALKKIGDFEPTEAKQLTITSSID</sequence>
<dbReference type="AlphaFoldDB" id="A0A0J6J9Z5"/>
<keyword evidence="2" id="KW-1185">Reference proteome</keyword>